<dbReference type="RefSeq" id="WP_320689370.1">
    <property type="nucleotide sequence ID" value="NZ_JAXBLV010000232.1"/>
</dbReference>
<evidence type="ECO:0000256" key="1">
    <source>
        <dbReference type="SAM" id="SignalP"/>
    </source>
</evidence>
<accession>A0ABU5F7F2</accession>
<proteinExistence type="predicted"/>
<protein>
    <submittedName>
        <fullName evidence="2">DUF4380 domain-containing protein</fullName>
    </submittedName>
</protein>
<evidence type="ECO:0000313" key="2">
    <source>
        <dbReference type="EMBL" id="MDY3563119.1"/>
    </source>
</evidence>
<dbReference type="Proteomes" id="UP001272242">
    <property type="component" value="Unassembled WGS sequence"/>
</dbReference>
<feature type="chain" id="PRO_5045372387" evidence="1">
    <location>
        <begin position="23"/>
        <end position="332"/>
    </location>
</feature>
<dbReference type="EMBL" id="JAXBLV010000232">
    <property type="protein sequence ID" value="MDY3563119.1"/>
    <property type="molecule type" value="Genomic_DNA"/>
</dbReference>
<evidence type="ECO:0000313" key="3">
    <source>
        <dbReference type="Proteomes" id="UP001272242"/>
    </source>
</evidence>
<comment type="caution">
    <text evidence="2">The sequence shown here is derived from an EMBL/GenBank/DDBJ whole genome shotgun (WGS) entry which is preliminary data.</text>
</comment>
<gene>
    <name evidence="2" type="ORF">R5W23_004618</name>
</gene>
<keyword evidence="1" id="KW-0732">Signal</keyword>
<sequence length="332" mass="36678">MLSRSCFVALFVLVVAVPLARAEEPTAKVVKSHGYSEAIELGLGKTRAVLCPQAGGRVLEFSAGGVDAMYFDEAEKGWQPGRTIPITAGRFDYGPELTVRPHPKAWAGEWRAEVTRSNGAKLTSSPEEASIQVVREFKLITHGRFVGLSCSQTLTNTSKEVREVCHWGRSFSPGGGICVVPLGDRPSRFPSKYAMYEDGAVINVRAKDDNIRERDGCLEILAPPRKPKLGFDSYAGWLAYAMPNDTLFVKRFKTFPDRVYNEAAGLTLSVWYPTGPRIELEPIGPRERLKPGESASFTEEWWVLPHPFPKKGQQLDLKALAEQVAKQTATPN</sequence>
<reference evidence="3" key="1">
    <citation type="journal article" date="2023" name="Mar. Drugs">
        <title>Gemmata algarum, a Novel Planctomycete Isolated from an Algal Mat, Displays Antimicrobial Activity.</title>
        <authorList>
            <person name="Kumar G."/>
            <person name="Kallscheuer N."/>
            <person name="Kashif M."/>
            <person name="Ahamad S."/>
            <person name="Jagadeeshwari U."/>
            <person name="Pannikurungottu S."/>
            <person name="Haufschild T."/>
            <person name="Kabuu M."/>
            <person name="Sasikala C."/>
            <person name="Jogler C."/>
            <person name="Ramana C."/>
        </authorList>
    </citation>
    <scope>NUCLEOTIDE SEQUENCE [LARGE SCALE GENOMIC DNA]</scope>
    <source>
        <strain evidence="3">JC673</strain>
    </source>
</reference>
<feature type="signal peptide" evidence="1">
    <location>
        <begin position="1"/>
        <end position="22"/>
    </location>
</feature>
<keyword evidence="3" id="KW-1185">Reference proteome</keyword>
<name>A0ABU5F7F2_9BACT</name>
<organism evidence="2 3">
    <name type="scientific">Gemmata algarum</name>
    <dbReference type="NCBI Taxonomy" id="2975278"/>
    <lineage>
        <taxon>Bacteria</taxon>
        <taxon>Pseudomonadati</taxon>
        <taxon>Planctomycetota</taxon>
        <taxon>Planctomycetia</taxon>
        <taxon>Gemmatales</taxon>
        <taxon>Gemmataceae</taxon>
        <taxon>Gemmata</taxon>
    </lineage>
</organism>